<gene>
    <name evidence="1" type="ORF">CVV64_20650</name>
</gene>
<dbReference type="SUPFAM" id="SSF56954">
    <property type="entry name" value="Outer membrane efflux proteins (OEP)"/>
    <property type="match status" value="1"/>
</dbReference>
<protein>
    <submittedName>
        <fullName evidence="1">Uncharacterized protein</fullName>
    </submittedName>
</protein>
<name>A0A2N1PI48_9BACT</name>
<dbReference type="AlphaFoldDB" id="A0A2N1PI48"/>
<evidence type="ECO:0000313" key="2">
    <source>
        <dbReference type="Proteomes" id="UP000233256"/>
    </source>
</evidence>
<proteinExistence type="predicted"/>
<organism evidence="1 2">
    <name type="scientific">Candidatus Wallbacteria bacterium HGW-Wallbacteria-1</name>
    <dbReference type="NCBI Taxonomy" id="2013854"/>
    <lineage>
        <taxon>Bacteria</taxon>
        <taxon>Candidatus Walliibacteriota</taxon>
    </lineage>
</organism>
<reference evidence="1 2" key="1">
    <citation type="journal article" date="2017" name="ISME J.">
        <title>Potential for microbial H2 and metal transformations associated with novel bacteria and archaea in deep terrestrial subsurface sediments.</title>
        <authorList>
            <person name="Hernsdorf A.W."/>
            <person name="Amano Y."/>
            <person name="Miyakawa K."/>
            <person name="Ise K."/>
            <person name="Suzuki Y."/>
            <person name="Anantharaman K."/>
            <person name="Probst A."/>
            <person name="Burstein D."/>
            <person name="Thomas B.C."/>
            <person name="Banfield J.F."/>
        </authorList>
    </citation>
    <scope>NUCLEOTIDE SEQUENCE [LARGE SCALE GENOMIC DNA]</scope>
    <source>
        <strain evidence="1">HGW-Wallbacteria-1</strain>
    </source>
</reference>
<comment type="caution">
    <text evidence="1">The sequence shown here is derived from an EMBL/GenBank/DDBJ whole genome shotgun (WGS) entry which is preliminary data.</text>
</comment>
<feature type="non-terminal residue" evidence="1">
    <location>
        <position position="64"/>
    </location>
</feature>
<dbReference type="EMBL" id="PGXC01000075">
    <property type="protein sequence ID" value="PKK88015.1"/>
    <property type="molecule type" value="Genomic_DNA"/>
</dbReference>
<accession>A0A2N1PI48</accession>
<evidence type="ECO:0000313" key="1">
    <source>
        <dbReference type="EMBL" id="PKK88015.1"/>
    </source>
</evidence>
<dbReference type="Proteomes" id="UP000233256">
    <property type="component" value="Unassembled WGS sequence"/>
</dbReference>
<sequence length="64" mass="7225">MKKFIKVVLVLVPVLFLMGVTDVRGETLQDAVKSVLQNNPDITSVAYNRLGRDQEVRQAMADFF</sequence>